<dbReference type="Gene3D" id="3.40.30.120">
    <property type="match status" value="1"/>
</dbReference>
<keyword evidence="3" id="KW-0274">FAD</keyword>
<sequence>MKPDVVVVGGGPCGLLVALLLGRQGVQTVLIEKHAQVLDHPRAMGVMRRTNEIFMQLGLLDAVMQGGMRSSPDALSIWFRGAMTGEELGRARMPDDDTQYSPCLKLHCPQPHIEKVLRRAVLECPSVKCLFGYRLDSFEQGPDGVRVSLTPSGQQADRPEPDPGVDTMHARYMVAADGDRSAIRDALGIVRRGPGERGRFLSVYFQADLTQELQGRMGLLCNVVDSEMFEAFVAVDGQSHWLMHHFLDAQAQHQEHTSDEMRAVIAQACGIEASRIQVLSMNPWVMSPSVAPVWRKDRVFLVGDAAARVSPAGGLGMNNGLQSAHNLAWKLGHVVRGSAPDALLDSYEAERLPAARFTFENSEGNSSEVFRVVEAAMSGRWDEAREIVRHSRRAAPGYGQDFGIVYESTAMIPDDTEPLIASDVVNEYIAQARPGHRAPHFMIQVDDRTESVLSLLDYRYTALLGPKAEFSQYKRLWPSAIQIADGRDFTASSDWLDLYGISEHGAVLVRPDGYVAAREACR</sequence>
<dbReference type="GO" id="GO:0071949">
    <property type="term" value="F:FAD binding"/>
    <property type="evidence" value="ECO:0007669"/>
    <property type="project" value="InterPro"/>
</dbReference>
<evidence type="ECO:0000256" key="1">
    <source>
        <dbReference type="ARBA" id="ARBA00001974"/>
    </source>
</evidence>
<organism evidence="6 7">
    <name type="scientific">Orrella marina</name>
    <dbReference type="NCBI Taxonomy" id="2163011"/>
    <lineage>
        <taxon>Bacteria</taxon>
        <taxon>Pseudomonadati</taxon>
        <taxon>Pseudomonadota</taxon>
        <taxon>Betaproteobacteria</taxon>
        <taxon>Burkholderiales</taxon>
        <taxon>Alcaligenaceae</taxon>
        <taxon>Orrella</taxon>
    </lineage>
</organism>
<dbReference type="InterPro" id="IPR002938">
    <property type="entry name" value="FAD-bd"/>
</dbReference>
<feature type="domain" description="FAD-binding" evidence="5">
    <location>
        <begin position="4"/>
        <end position="359"/>
    </location>
</feature>
<dbReference type="PRINTS" id="PR00420">
    <property type="entry name" value="RNGMNOXGNASE"/>
</dbReference>
<evidence type="ECO:0000256" key="2">
    <source>
        <dbReference type="ARBA" id="ARBA00022630"/>
    </source>
</evidence>
<evidence type="ECO:0000256" key="3">
    <source>
        <dbReference type="ARBA" id="ARBA00022827"/>
    </source>
</evidence>
<feature type="region of interest" description="Disordered" evidence="4">
    <location>
        <begin position="144"/>
        <end position="165"/>
    </location>
</feature>
<dbReference type="Proteomes" id="UP000244571">
    <property type="component" value="Chromosome"/>
</dbReference>
<evidence type="ECO:0000256" key="4">
    <source>
        <dbReference type="SAM" id="MobiDB-lite"/>
    </source>
</evidence>
<dbReference type="GO" id="GO:0016709">
    <property type="term" value="F:oxidoreductase activity, acting on paired donors, with incorporation or reduction of molecular oxygen, NAD(P)H as one donor, and incorporation of one atom of oxygen"/>
    <property type="evidence" value="ECO:0007669"/>
    <property type="project" value="UniProtKB-ARBA"/>
</dbReference>
<keyword evidence="2" id="KW-0285">Flavoprotein</keyword>
<reference evidence="6 7" key="1">
    <citation type="submission" date="2018-04" db="EMBL/GenBank/DDBJ databases">
        <title>Bordetella sp. HZ20 isolated from seawater.</title>
        <authorList>
            <person name="Sun C."/>
        </authorList>
    </citation>
    <scope>NUCLEOTIDE SEQUENCE [LARGE SCALE GENOMIC DNA]</scope>
    <source>
        <strain evidence="6 7">HZ20</strain>
    </source>
</reference>
<keyword evidence="7" id="KW-1185">Reference proteome</keyword>
<dbReference type="OrthoDB" id="3443359at2"/>
<gene>
    <name evidence="6" type="ORF">DBV39_12940</name>
</gene>
<dbReference type="InterPro" id="IPR036188">
    <property type="entry name" value="FAD/NAD-bd_sf"/>
</dbReference>
<dbReference type="EMBL" id="CP028901">
    <property type="protein sequence ID" value="AWB34465.1"/>
    <property type="molecule type" value="Genomic_DNA"/>
</dbReference>
<dbReference type="Gene3D" id="3.30.9.10">
    <property type="entry name" value="D-Amino Acid Oxidase, subunit A, domain 2"/>
    <property type="match status" value="1"/>
</dbReference>
<dbReference type="PANTHER" id="PTHR43004:SF19">
    <property type="entry name" value="BINDING MONOOXYGENASE, PUTATIVE (JCVI)-RELATED"/>
    <property type="match status" value="1"/>
</dbReference>
<accession>A0A2R4XKY7</accession>
<dbReference type="RefSeq" id="WP_108621881.1">
    <property type="nucleotide sequence ID" value="NZ_CP028901.1"/>
</dbReference>
<evidence type="ECO:0000259" key="5">
    <source>
        <dbReference type="Pfam" id="PF01494"/>
    </source>
</evidence>
<dbReference type="KEGG" id="boz:DBV39_12940"/>
<dbReference type="Pfam" id="PF21274">
    <property type="entry name" value="Rng_hyd_C"/>
    <property type="match status" value="1"/>
</dbReference>
<evidence type="ECO:0000313" key="6">
    <source>
        <dbReference type="EMBL" id="AWB34465.1"/>
    </source>
</evidence>
<proteinExistence type="predicted"/>
<dbReference type="Pfam" id="PF01494">
    <property type="entry name" value="FAD_binding_3"/>
    <property type="match status" value="1"/>
</dbReference>
<dbReference type="InterPro" id="IPR050641">
    <property type="entry name" value="RIFMO-like"/>
</dbReference>
<dbReference type="SUPFAM" id="SSF51905">
    <property type="entry name" value="FAD/NAD(P)-binding domain"/>
    <property type="match status" value="1"/>
</dbReference>
<dbReference type="PANTHER" id="PTHR43004">
    <property type="entry name" value="TRK SYSTEM POTASSIUM UPTAKE PROTEIN"/>
    <property type="match status" value="1"/>
</dbReference>
<dbReference type="Gene3D" id="3.50.50.60">
    <property type="entry name" value="FAD/NAD(P)-binding domain"/>
    <property type="match status" value="1"/>
</dbReference>
<comment type="cofactor">
    <cofactor evidence="1">
        <name>FAD</name>
        <dbReference type="ChEBI" id="CHEBI:57692"/>
    </cofactor>
</comment>
<dbReference type="AlphaFoldDB" id="A0A2R4XKY7"/>
<protein>
    <recommendedName>
        <fullName evidence="5">FAD-binding domain-containing protein</fullName>
    </recommendedName>
</protein>
<evidence type="ECO:0000313" key="7">
    <source>
        <dbReference type="Proteomes" id="UP000244571"/>
    </source>
</evidence>
<name>A0A2R4XKY7_9BURK</name>